<gene>
    <name evidence="3" type="ORF">DTER00134_LOCUS1124</name>
</gene>
<evidence type="ECO:0000256" key="1">
    <source>
        <dbReference type="SAM" id="Coils"/>
    </source>
</evidence>
<feature type="compositionally biased region" description="Polar residues" evidence="2">
    <location>
        <begin position="311"/>
        <end position="328"/>
    </location>
</feature>
<dbReference type="PANTHER" id="PTHR47026:SF2">
    <property type="entry name" value="FLAGELLAR ASSOCIATED PROTEIN"/>
    <property type="match status" value="1"/>
</dbReference>
<keyword evidence="1" id="KW-0175">Coiled coil</keyword>
<sequence>MCQWQVLHGFRQLLRSAHPRAKGPIPMGSQTLAPLELARQQRLSVTRHFDELESERDRYRERGLYKEAGEAQSRLENAKVEEEMRRLRALAEKHQMELSALEDANNLEYEKFVRDWERRRAELNSNISEQHNLLLLRHQEMQDQFEMLCSKEVVKPKWSRDLLNMRFQEEHLIKQRNFKVATKLKKAADALESKEFEAAKAAQQSRQAMEAAKLQVRCTREAEALQKKLQLSYDEHVLMQERELDKLMKRCTASRLALLRNQANKMILLEQALKGWFNPKKFGLSPPPLQAPPVILSPGAKLSMERPTRSAPGTPSPLDSPSADQMSRQGYKGSSMRSPSGGTSRLPQPNLQPQHKPSLMSKPSTPPVPEYPQALLPKLNQ</sequence>
<evidence type="ECO:0000256" key="2">
    <source>
        <dbReference type="SAM" id="MobiDB-lite"/>
    </source>
</evidence>
<feature type="compositionally biased region" description="Polar residues" evidence="2">
    <location>
        <begin position="335"/>
        <end position="355"/>
    </location>
</feature>
<reference evidence="3" key="1">
    <citation type="submission" date="2021-01" db="EMBL/GenBank/DDBJ databases">
        <authorList>
            <person name="Corre E."/>
            <person name="Pelletier E."/>
            <person name="Niang G."/>
            <person name="Scheremetjew M."/>
            <person name="Finn R."/>
            <person name="Kale V."/>
            <person name="Holt S."/>
            <person name="Cochrane G."/>
            <person name="Meng A."/>
            <person name="Brown T."/>
            <person name="Cohen L."/>
        </authorList>
    </citation>
    <scope>NUCLEOTIDE SEQUENCE</scope>
    <source>
        <strain evidence="3">CCMP1320</strain>
    </source>
</reference>
<accession>A0A7S3QLR5</accession>
<protein>
    <submittedName>
        <fullName evidence="3">Uncharacterized protein</fullName>
    </submittedName>
</protein>
<feature type="region of interest" description="Disordered" evidence="2">
    <location>
        <begin position="303"/>
        <end position="381"/>
    </location>
</feature>
<dbReference type="PANTHER" id="PTHR47026">
    <property type="entry name" value="PIGMENTOSA GTPASE REGULATOR-LIKE PROTEIN, PUTATIVE-RELATED"/>
    <property type="match status" value="1"/>
</dbReference>
<evidence type="ECO:0000313" key="3">
    <source>
        <dbReference type="EMBL" id="CAE0486085.1"/>
    </source>
</evidence>
<feature type="coiled-coil region" evidence="1">
    <location>
        <begin position="70"/>
        <end position="133"/>
    </location>
</feature>
<name>A0A7S3QLR5_DUNTE</name>
<dbReference type="AlphaFoldDB" id="A0A7S3QLR5"/>
<organism evidence="3">
    <name type="scientific">Dunaliella tertiolecta</name>
    <name type="common">Green alga</name>
    <dbReference type="NCBI Taxonomy" id="3047"/>
    <lineage>
        <taxon>Eukaryota</taxon>
        <taxon>Viridiplantae</taxon>
        <taxon>Chlorophyta</taxon>
        <taxon>core chlorophytes</taxon>
        <taxon>Chlorophyceae</taxon>
        <taxon>CS clade</taxon>
        <taxon>Chlamydomonadales</taxon>
        <taxon>Dunaliellaceae</taxon>
        <taxon>Dunaliella</taxon>
    </lineage>
</organism>
<dbReference type="EMBL" id="HBIP01002697">
    <property type="protein sequence ID" value="CAE0486085.1"/>
    <property type="molecule type" value="Transcribed_RNA"/>
</dbReference>
<proteinExistence type="predicted"/>